<name>A0ABD2N6T1_9CUCU</name>
<organism evidence="1 2">
    <name type="scientific">Cryptolaemus montrouzieri</name>
    <dbReference type="NCBI Taxonomy" id="559131"/>
    <lineage>
        <taxon>Eukaryota</taxon>
        <taxon>Metazoa</taxon>
        <taxon>Ecdysozoa</taxon>
        <taxon>Arthropoda</taxon>
        <taxon>Hexapoda</taxon>
        <taxon>Insecta</taxon>
        <taxon>Pterygota</taxon>
        <taxon>Neoptera</taxon>
        <taxon>Endopterygota</taxon>
        <taxon>Coleoptera</taxon>
        <taxon>Polyphaga</taxon>
        <taxon>Cucujiformia</taxon>
        <taxon>Coccinelloidea</taxon>
        <taxon>Coccinellidae</taxon>
        <taxon>Scymninae</taxon>
        <taxon>Scymnini</taxon>
        <taxon>Cryptolaemus</taxon>
    </lineage>
</organism>
<gene>
    <name evidence="1" type="ORF">HHI36_015704</name>
</gene>
<reference evidence="1 2" key="1">
    <citation type="journal article" date="2021" name="BMC Biol.">
        <title>Horizontally acquired antibacterial genes associated with adaptive radiation of ladybird beetles.</title>
        <authorList>
            <person name="Li H.S."/>
            <person name="Tang X.F."/>
            <person name="Huang Y.H."/>
            <person name="Xu Z.Y."/>
            <person name="Chen M.L."/>
            <person name="Du X.Y."/>
            <person name="Qiu B.Y."/>
            <person name="Chen P.T."/>
            <person name="Zhang W."/>
            <person name="Slipinski A."/>
            <person name="Escalona H.E."/>
            <person name="Waterhouse R.M."/>
            <person name="Zwick A."/>
            <person name="Pang H."/>
        </authorList>
    </citation>
    <scope>NUCLEOTIDE SEQUENCE [LARGE SCALE GENOMIC DNA]</scope>
    <source>
        <strain evidence="1">SYSU2018</strain>
    </source>
</reference>
<protein>
    <submittedName>
        <fullName evidence="1">Uncharacterized protein</fullName>
    </submittedName>
</protein>
<evidence type="ECO:0000313" key="1">
    <source>
        <dbReference type="EMBL" id="KAL3274299.1"/>
    </source>
</evidence>
<comment type="caution">
    <text evidence="1">The sequence shown here is derived from an EMBL/GenBank/DDBJ whole genome shotgun (WGS) entry which is preliminary data.</text>
</comment>
<dbReference type="Proteomes" id="UP001516400">
    <property type="component" value="Unassembled WGS sequence"/>
</dbReference>
<dbReference type="AlphaFoldDB" id="A0ABD2N6T1"/>
<keyword evidence="2" id="KW-1185">Reference proteome</keyword>
<dbReference type="EMBL" id="JABFTP020000062">
    <property type="protein sequence ID" value="KAL3274299.1"/>
    <property type="molecule type" value="Genomic_DNA"/>
</dbReference>
<accession>A0ABD2N6T1</accession>
<sequence length="105" mass="11773">MGIRTEIWKVIGEKRESKGVTVVLAKDEDSLDTLKAIKDLTTIRMKIKEGDELEEVIKASAYSPLESLEPTPDEVAGLVIYCRRNNLQILIEADENSPSHGVRQH</sequence>
<evidence type="ECO:0000313" key="2">
    <source>
        <dbReference type="Proteomes" id="UP001516400"/>
    </source>
</evidence>
<proteinExistence type="predicted"/>